<reference evidence="1 2" key="1">
    <citation type="submission" date="2016-10" db="EMBL/GenBank/DDBJ databases">
        <authorList>
            <person name="de Groot N.N."/>
        </authorList>
    </citation>
    <scope>NUCLEOTIDE SEQUENCE [LARGE SCALE GENOMIC DNA]</scope>
    <source>
        <strain evidence="1 2">DSM 12130</strain>
    </source>
</reference>
<dbReference type="RefSeq" id="WP_092225604.1">
    <property type="nucleotide sequence ID" value="NZ_FNJI01000036.1"/>
</dbReference>
<dbReference type="Proteomes" id="UP000199073">
    <property type="component" value="Unassembled WGS sequence"/>
</dbReference>
<protein>
    <submittedName>
        <fullName evidence="1">Uncharacterized protein</fullName>
    </submittedName>
</protein>
<gene>
    <name evidence="1" type="ORF">SAMN05660330_03732</name>
</gene>
<dbReference type="AlphaFoldDB" id="A0A1H0UVK0"/>
<proteinExistence type="predicted"/>
<dbReference type="STRING" id="91360.SAMN05660330_03732"/>
<accession>A0A1H0UVK0</accession>
<evidence type="ECO:0000313" key="1">
    <source>
        <dbReference type="EMBL" id="SDP69898.1"/>
    </source>
</evidence>
<organism evidence="1 2">
    <name type="scientific">Desulforhopalus singaporensis</name>
    <dbReference type="NCBI Taxonomy" id="91360"/>
    <lineage>
        <taxon>Bacteria</taxon>
        <taxon>Pseudomonadati</taxon>
        <taxon>Thermodesulfobacteriota</taxon>
        <taxon>Desulfobulbia</taxon>
        <taxon>Desulfobulbales</taxon>
        <taxon>Desulfocapsaceae</taxon>
        <taxon>Desulforhopalus</taxon>
    </lineage>
</organism>
<evidence type="ECO:0000313" key="2">
    <source>
        <dbReference type="Proteomes" id="UP000199073"/>
    </source>
</evidence>
<keyword evidence="2" id="KW-1185">Reference proteome</keyword>
<name>A0A1H0UVK0_9BACT</name>
<dbReference type="EMBL" id="FNJI01000036">
    <property type="protein sequence ID" value="SDP69898.1"/>
    <property type="molecule type" value="Genomic_DNA"/>
</dbReference>
<sequence>MNDALKNIFNPDRKVTIFGTVKQRLSGSRYIVEDVLGNIVPAQSSDYYPTGASVRVEDGVIVGRGALNGEHRVYEV</sequence>